<feature type="non-terminal residue" evidence="2">
    <location>
        <position position="1"/>
    </location>
</feature>
<evidence type="ECO:0000313" key="2">
    <source>
        <dbReference type="EMBL" id="MCI29706.1"/>
    </source>
</evidence>
<dbReference type="Proteomes" id="UP000265520">
    <property type="component" value="Unassembled WGS sequence"/>
</dbReference>
<feature type="region of interest" description="Disordered" evidence="1">
    <location>
        <begin position="1"/>
        <end position="51"/>
    </location>
</feature>
<comment type="caution">
    <text evidence="2">The sequence shown here is derived from an EMBL/GenBank/DDBJ whole genome shotgun (WGS) entry which is preliminary data.</text>
</comment>
<reference evidence="2 3" key="1">
    <citation type="journal article" date="2018" name="Front. Plant Sci.">
        <title>Red Clover (Trifolium pratense) and Zigzag Clover (T. medium) - A Picture of Genomic Similarities and Differences.</title>
        <authorList>
            <person name="Dluhosova J."/>
            <person name="Istvanek J."/>
            <person name="Nedelnik J."/>
            <person name="Repkova J."/>
        </authorList>
    </citation>
    <scope>NUCLEOTIDE SEQUENCE [LARGE SCALE GENOMIC DNA]</scope>
    <source>
        <strain evidence="3">cv. 10/8</strain>
        <tissue evidence="2">Leaf</tissue>
    </source>
</reference>
<sequence>SAENPNVNGETVQEEPKSDPTPPEAPSPVAEVSETNTPNPTIVPASGDPFI</sequence>
<name>A0A392R1L3_9FABA</name>
<evidence type="ECO:0000256" key="1">
    <source>
        <dbReference type="SAM" id="MobiDB-lite"/>
    </source>
</evidence>
<organism evidence="2 3">
    <name type="scientific">Trifolium medium</name>
    <dbReference type="NCBI Taxonomy" id="97028"/>
    <lineage>
        <taxon>Eukaryota</taxon>
        <taxon>Viridiplantae</taxon>
        <taxon>Streptophyta</taxon>
        <taxon>Embryophyta</taxon>
        <taxon>Tracheophyta</taxon>
        <taxon>Spermatophyta</taxon>
        <taxon>Magnoliopsida</taxon>
        <taxon>eudicotyledons</taxon>
        <taxon>Gunneridae</taxon>
        <taxon>Pentapetalae</taxon>
        <taxon>rosids</taxon>
        <taxon>fabids</taxon>
        <taxon>Fabales</taxon>
        <taxon>Fabaceae</taxon>
        <taxon>Papilionoideae</taxon>
        <taxon>50 kb inversion clade</taxon>
        <taxon>NPAAA clade</taxon>
        <taxon>Hologalegina</taxon>
        <taxon>IRL clade</taxon>
        <taxon>Trifolieae</taxon>
        <taxon>Trifolium</taxon>
    </lineage>
</organism>
<dbReference type="EMBL" id="LXQA010174424">
    <property type="protein sequence ID" value="MCI29706.1"/>
    <property type="molecule type" value="Genomic_DNA"/>
</dbReference>
<dbReference type="AlphaFoldDB" id="A0A392R1L3"/>
<protein>
    <submittedName>
        <fullName evidence="2">Transducin/WD40 repeat protein</fullName>
    </submittedName>
</protein>
<evidence type="ECO:0000313" key="3">
    <source>
        <dbReference type="Proteomes" id="UP000265520"/>
    </source>
</evidence>
<feature type="compositionally biased region" description="Polar residues" evidence="1">
    <location>
        <begin position="1"/>
        <end position="11"/>
    </location>
</feature>
<accession>A0A392R1L3</accession>
<proteinExistence type="predicted"/>
<keyword evidence="3" id="KW-1185">Reference proteome</keyword>